<comment type="subcellular location">
    <subcellularLocation>
        <location evidence="1">Bud neck</location>
    </subcellularLocation>
</comment>
<feature type="domain" description="Protein kinase" evidence="14">
    <location>
        <begin position="39"/>
        <end position="300"/>
    </location>
</feature>
<dbReference type="Gene3D" id="3.30.310.220">
    <property type="entry name" value="Fungal kinase associated-1 domain"/>
    <property type="match status" value="1"/>
</dbReference>
<dbReference type="PANTHER" id="PTHR24346">
    <property type="entry name" value="MAP/MICROTUBULE AFFINITY-REGULATING KINASE"/>
    <property type="match status" value="1"/>
</dbReference>
<dbReference type="Proteomes" id="UP000761534">
    <property type="component" value="Unassembled WGS sequence"/>
</dbReference>
<evidence type="ECO:0000256" key="12">
    <source>
        <dbReference type="PROSITE-ProRule" id="PRU10141"/>
    </source>
</evidence>
<feature type="compositionally biased region" description="Polar residues" evidence="13">
    <location>
        <begin position="440"/>
        <end position="450"/>
    </location>
</feature>
<feature type="compositionally biased region" description="Low complexity" evidence="13">
    <location>
        <begin position="40"/>
        <end position="52"/>
    </location>
</feature>
<dbReference type="PROSITE" id="PS00107">
    <property type="entry name" value="PROTEIN_KINASE_ATP"/>
    <property type="match status" value="1"/>
</dbReference>
<feature type="compositionally biased region" description="Low complexity" evidence="13">
    <location>
        <begin position="586"/>
        <end position="602"/>
    </location>
</feature>
<dbReference type="EC" id="2.7.11.1" evidence="3"/>
<reference evidence="15" key="1">
    <citation type="journal article" date="2019" name="G3 (Bethesda)">
        <title>Genome Assemblies of Two Rare Opportunistic Yeast Pathogens: Diutina rugosa (syn. Candida rugosa) and Trichomonascus ciferrii (syn. Candida ciferrii).</title>
        <authorList>
            <person name="Mixao V."/>
            <person name="Saus E."/>
            <person name="Hansen A.P."/>
            <person name="Lass-Florl C."/>
            <person name="Gabaldon T."/>
        </authorList>
    </citation>
    <scope>NUCLEOTIDE SEQUENCE</scope>
    <source>
        <strain evidence="15">CBS 4856</strain>
    </source>
</reference>
<feature type="binding site" evidence="12">
    <location>
        <position position="68"/>
    </location>
    <ligand>
        <name>ATP</name>
        <dbReference type="ChEBI" id="CHEBI:30616"/>
    </ligand>
</feature>
<keyword evidence="16" id="KW-1185">Reference proteome</keyword>
<dbReference type="InterPro" id="IPR008271">
    <property type="entry name" value="Ser/Thr_kinase_AS"/>
</dbReference>
<evidence type="ECO:0000313" key="16">
    <source>
        <dbReference type="Proteomes" id="UP000761534"/>
    </source>
</evidence>
<keyword evidence="5" id="KW-0597">Phosphoprotein</keyword>
<dbReference type="PANTHER" id="PTHR24346:SF110">
    <property type="entry name" value="NON-SPECIFIC SERINE_THREONINE PROTEIN KINASE"/>
    <property type="match status" value="1"/>
</dbReference>
<keyword evidence="6" id="KW-0808">Transferase</keyword>
<dbReference type="AlphaFoldDB" id="A0A642VDN6"/>
<comment type="similarity">
    <text evidence="2">Belongs to the protein kinase superfamily. CAMK Ser/Thr protein kinase family. NIM1 subfamily.</text>
</comment>
<feature type="compositionally biased region" description="Basic and acidic residues" evidence="13">
    <location>
        <begin position="479"/>
        <end position="491"/>
    </location>
</feature>
<proteinExistence type="inferred from homology"/>
<dbReference type="SUPFAM" id="SSF56112">
    <property type="entry name" value="Protein kinase-like (PK-like)"/>
    <property type="match status" value="1"/>
</dbReference>
<comment type="catalytic activity">
    <reaction evidence="10">
        <text>L-threonyl-[protein] + ATP = O-phospho-L-threonyl-[protein] + ADP + H(+)</text>
        <dbReference type="Rhea" id="RHEA:46608"/>
        <dbReference type="Rhea" id="RHEA-COMP:11060"/>
        <dbReference type="Rhea" id="RHEA-COMP:11605"/>
        <dbReference type="ChEBI" id="CHEBI:15378"/>
        <dbReference type="ChEBI" id="CHEBI:30013"/>
        <dbReference type="ChEBI" id="CHEBI:30616"/>
        <dbReference type="ChEBI" id="CHEBI:61977"/>
        <dbReference type="ChEBI" id="CHEBI:456216"/>
        <dbReference type="EC" id="2.7.11.1"/>
    </reaction>
</comment>
<evidence type="ECO:0000256" key="13">
    <source>
        <dbReference type="SAM" id="MobiDB-lite"/>
    </source>
</evidence>
<dbReference type="InterPro" id="IPR011009">
    <property type="entry name" value="Kinase-like_dom_sf"/>
</dbReference>
<comment type="caution">
    <text evidence="15">The sequence shown here is derived from an EMBL/GenBank/DDBJ whole genome shotgun (WGS) entry which is preliminary data.</text>
</comment>
<feature type="compositionally biased region" description="Polar residues" evidence="13">
    <location>
        <begin position="808"/>
        <end position="817"/>
    </location>
</feature>
<evidence type="ECO:0000256" key="6">
    <source>
        <dbReference type="ARBA" id="ARBA00022679"/>
    </source>
</evidence>
<feature type="region of interest" description="Disordered" evidence="13">
    <location>
        <begin position="302"/>
        <end position="327"/>
    </location>
</feature>
<feature type="compositionally biased region" description="Basic residues" evidence="13">
    <location>
        <begin position="427"/>
        <end position="439"/>
    </location>
</feature>
<dbReference type="PROSITE" id="PS00108">
    <property type="entry name" value="PROTEIN_KINASE_ST"/>
    <property type="match status" value="1"/>
</dbReference>
<dbReference type="GO" id="GO:0005935">
    <property type="term" value="C:cellular bud neck"/>
    <property type="evidence" value="ECO:0007669"/>
    <property type="project" value="UniProtKB-SubCell"/>
</dbReference>
<dbReference type="GO" id="GO:0005524">
    <property type="term" value="F:ATP binding"/>
    <property type="evidence" value="ECO:0007669"/>
    <property type="project" value="UniProtKB-UniRule"/>
</dbReference>
<name>A0A642VDN6_9ASCO</name>
<dbReference type="PROSITE" id="PS50011">
    <property type="entry name" value="PROTEIN_KINASE_DOM"/>
    <property type="match status" value="1"/>
</dbReference>
<feature type="compositionally biased region" description="Low complexity" evidence="13">
    <location>
        <begin position="751"/>
        <end position="761"/>
    </location>
</feature>
<feature type="region of interest" description="Disordered" evidence="13">
    <location>
        <begin position="740"/>
        <end position="844"/>
    </location>
</feature>
<feature type="compositionally biased region" description="Low complexity" evidence="13">
    <location>
        <begin position="8"/>
        <end position="29"/>
    </location>
</feature>
<keyword evidence="8" id="KW-0418">Kinase</keyword>
<keyword evidence="9 12" id="KW-0067">ATP-binding</keyword>
<dbReference type="InterPro" id="IPR017441">
    <property type="entry name" value="Protein_kinase_ATP_BS"/>
</dbReference>
<dbReference type="EMBL" id="SWFS01000032">
    <property type="protein sequence ID" value="KAA8917494.1"/>
    <property type="molecule type" value="Genomic_DNA"/>
</dbReference>
<evidence type="ECO:0000256" key="9">
    <source>
        <dbReference type="ARBA" id="ARBA00022840"/>
    </source>
</evidence>
<dbReference type="Gene3D" id="1.10.510.10">
    <property type="entry name" value="Transferase(Phosphotransferase) domain 1"/>
    <property type="match status" value="1"/>
</dbReference>
<evidence type="ECO:0000256" key="1">
    <source>
        <dbReference type="ARBA" id="ARBA00004266"/>
    </source>
</evidence>
<dbReference type="OrthoDB" id="504170at2759"/>
<evidence type="ECO:0000259" key="14">
    <source>
        <dbReference type="PROSITE" id="PS50011"/>
    </source>
</evidence>
<dbReference type="InterPro" id="IPR000719">
    <property type="entry name" value="Prot_kinase_dom"/>
</dbReference>
<gene>
    <name evidence="15" type="ORF">TRICI_000360</name>
</gene>
<feature type="region of interest" description="Disordered" evidence="13">
    <location>
        <begin position="382"/>
        <end position="510"/>
    </location>
</feature>
<dbReference type="GO" id="GO:0004674">
    <property type="term" value="F:protein serine/threonine kinase activity"/>
    <property type="evidence" value="ECO:0007669"/>
    <property type="project" value="UniProtKB-KW"/>
</dbReference>
<dbReference type="SMART" id="SM00220">
    <property type="entry name" value="S_TKc"/>
    <property type="match status" value="1"/>
</dbReference>
<evidence type="ECO:0000256" key="3">
    <source>
        <dbReference type="ARBA" id="ARBA00012513"/>
    </source>
</evidence>
<protein>
    <recommendedName>
        <fullName evidence="3">non-specific serine/threonine protein kinase</fullName>
        <ecNumber evidence="3">2.7.11.1</ecNumber>
    </recommendedName>
</protein>
<evidence type="ECO:0000256" key="4">
    <source>
        <dbReference type="ARBA" id="ARBA00022527"/>
    </source>
</evidence>
<evidence type="ECO:0000256" key="8">
    <source>
        <dbReference type="ARBA" id="ARBA00022777"/>
    </source>
</evidence>
<dbReference type="VEuPathDB" id="FungiDB:TRICI_000360"/>
<evidence type="ECO:0000313" key="15">
    <source>
        <dbReference type="EMBL" id="KAA8917494.1"/>
    </source>
</evidence>
<feature type="compositionally biased region" description="Pro residues" evidence="13">
    <location>
        <begin position="790"/>
        <end position="807"/>
    </location>
</feature>
<dbReference type="Pfam" id="PF00069">
    <property type="entry name" value="Pkinase"/>
    <property type="match status" value="1"/>
</dbReference>
<keyword evidence="7 12" id="KW-0547">Nucleotide-binding</keyword>
<feature type="region of interest" description="Disordered" evidence="13">
    <location>
        <begin position="8"/>
        <end position="52"/>
    </location>
</feature>
<dbReference type="Pfam" id="PF16797">
    <property type="entry name" value="Fungal_KA1"/>
    <property type="match status" value="1"/>
</dbReference>
<sequence length="995" mass="112579">MSAAVAAAVAATANNSNHNNDSHRLSSSSRKSKSHVGPWRLGRTLGRGSSGRVRLAKHSVTGQLAAVKIVPKSIIGLDENGDKNPNKGLPYGIEREVIIMKLIEHPNVMALYDVWENKGELYLVLEYIEGGELFDYLIKKGRLEEREAVNYFRQIVQGVHYCHKFNICHRDLKPENLLLDKDRNIKIADFGMAALETNDRMLETSCGSPHYASPEIVAGKNYHGGPSDIWSCGIILFALLTGHLPFDDENIRRLLMKVQSGRFVMPEELSLEAKDLINRMLRINPDERISMPEILKHPLLKKHPQKRTMASKARRLPTTSGTSDVTRPVTCREDVDQEILKNLQTLWHGEDEEKIIDKLLADELNSEKTFYCLLMKYRHDHRHDNDDSEYQKVTKRRTSQQPVQLNAASHRRKSSQSIVASRPSAFGHKKGTSGHHSRNGSKSSVITNSSSHRRNIAAVAKKQPSQQQQQQQQASLQYEKVRKNSASDRPVRTGSVSSGKPRVQENEFNFVTPDQRTSVYESNLEGEEVEADNAVKPVYGRAVSNPVPVTVQAKPERRAFSLQGNASVERRASVFDPGSRPYSVMSTNSSHSTASTSTNASSMQQDNGILPKIFEEDRFADAIEEEVDDKLNGRLSKESRYRHIKKDNKSNNGSPDLSNELERMIQTTSTDELYKGLHLPENDVQPAIRPPQSDESRLQIASLMKTDSFKMRSRQGIDDIKYRDVTPPLAVVETKKRQSLVYQDHRQSSEQQQQQQQQQQQVMSRKERRKPLASKDVNKERKDGGSKMKPPAPPTFAPQRPPTPPPETENSNRSTSIFKKLVPKRPPPPAPANSPWVDAPPSPTAGEVKQNWFMKMLSSTTGSAEKAVPVKKTIYSTLPTLRLRQVIMEILTHWKQYGITRLSEDPVQSIIRANISSRNVLKVRSSRFQIQIQTIRGVAAAVFTKEKGSTTSFERFLGEIERAIEQITREHHAQFQRKQKRETYQPLRPKELKMY</sequence>
<feature type="compositionally biased region" description="Basic and acidic residues" evidence="13">
    <location>
        <begin position="382"/>
        <end position="392"/>
    </location>
</feature>
<comment type="catalytic activity">
    <reaction evidence="11">
        <text>L-seryl-[protein] + ATP = O-phospho-L-seryl-[protein] + ADP + H(+)</text>
        <dbReference type="Rhea" id="RHEA:17989"/>
        <dbReference type="Rhea" id="RHEA-COMP:9863"/>
        <dbReference type="Rhea" id="RHEA-COMP:11604"/>
        <dbReference type="ChEBI" id="CHEBI:15378"/>
        <dbReference type="ChEBI" id="CHEBI:29999"/>
        <dbReference type="ChEBI" id="CHEBI:30616"/>
        <dbReference type="ChEBI" id="CHEBI:83421"/>
        <dbReference type="ChEBI" id="CHEBI:456216"/>
        <dbReference type="EC" id="2.7.11.1"/>
    </reaction>
</comment>
<evidence type="ECO:0000256" key="10">
    <source>
        <dbReference type="ARBA" id="ARBA00047899"/>
    </source>
</evidence>
<feature type="region of interest" description="Disordered" evidence="13">
    <location>
        <begin position="975"/>
        <end position="995"/>
    </location>
</feature>
<accession>A0A642VDN6</accession>
<feature type="compositionally biased region" description="Basic and acidic residues" evidence="13">
    <location>
        <begin position="776"/>
        <end position="786"/>
    </location>
</feature>
<dbReference type="InterPro" id="IPR043024">
    <property type="entry name" value="KA1_sf_fungal"/>
</dbReference>
<feature type="region of interest" description="Disordered" evidence="13">
    <location>
        <begin position="579"/>
        <end position="606"/>
    </location>
</feature>
<keyword evidence="4" id="KW-0723">Serine/threonine-protein kinase</keyword>
<dbReference type="GO" id="GO:0005940">
    <property type="term" value="C:septin ring"/>
    <property type="evidence" value="ECO:0007669"/>
    <property type="project" value="UniProtKB-ARBA"/>
</dbReference>
<evidence type="ECO:0000256" key="5">
    <source>
        <dbReference type="ARBA" id="ARBA00022553"/>
    </source>
</evidence>
<dbReference type="GO" id="GO:0035556">
    <property type="term" value="P:intracellular signal transduction"/>
    <property type="evidence" value="ECO:0007669"/>
    <property type="project" value="TreeGrafter"/>
</dbReference>
<dbReference type="FunFam" id="1.10.510.10:FF:000394">
    <property type="entry name" value="Serine/threonine-protein kinase HSL1"/>
    <property type="match status" value="1"/>
</dbReference>
<dbReference type="CDD" id="cd14081">
    <property type="entry name" value="STKc_BRSK1_2"/>
    <property type="match status" value="1"/>
</dbReference>
<evidence type="ECO:0000256" key="7">
    <source>
        <dbReference type="ARBA" id="ARBA00022741"/>
    </source>
</evidence>
<dbReference type="InterPro" id="IPR031850">
    <property type="entry name" value="Fungal_KA1_dom"/>
</dbReference>
<feature type="compositionally biased region" description="Pro residues" evidence="13">
    <location>
        <begin position="824"/>
        <end position="843"/>
    </location>
</feature>
<evidence type="ECO:0000256" key="11">
    <source>
        <dbReference type="ARBA" id="ARBA00048679"/>
    </source>
</evidence>
<evidence type="ECO:0000256" key="2">
    <source>
        <dbReference type="ARBA" id="ARBA00010791"/>
    </source>
</evidence>
<organism evidence="15 16">
    <name type="scientific">Trichomonascus ciferrii</name>
    <dbReference type="NCBI Taxonomy" id="44093"/>
    <lineage>
        <taxon>Eukaryota</taxon>
        <taxon>Fungi</taxon>
        <taxon>Dikarya</taxon>
        <taxon>Ascomycota</taxon>
        <taxon>Saccharomycotina</taxon>
        <taxon>Dipodascomycetes</taxon>
        <taxon>Dipodascales</taxon>
        <taxon>Trichomonascaceae</taxon>
        <taxon>Trichomonascus</taxon>
        <taxon>Trichomonascus ciferrii complex</taxon>
    </lineage>
</organism>